<feature type="transmembrane region" description="Helical" evidence="1">
    <location>
        <begin position="122"/>
        <end position="140"/>
    </location>
</feature>
<evidence type="ECO:0000313" key="2">
    <source>
        <dbReference type="EMBL" id="WEK34612.1"/>
    </source>
</evidence>
<feature type="transmembrane region" description="Helical" evidence="1">
    <location>
        <begin position="417"/>
        <end position="437"/>
    </location>
</feature>
<dbReference type="AlphaFoldDB" id="A0AAJ6BFT8"/>
<dbReference type="EMBL" id="CP119311">
    <property type="protein sequence ID" value="WEK34612.1"/>
    <property type="molecule type" value="Genomic_DNA"/>
</dbReference>
<reference evidence="2" key="1">
    <citation type="submission" date="2023-03" db="EMBL/GenBank/DDBJ databases">
        <title>Andean soil-derived lignocellulolytic bacterial consortium as a source of novel taxa and putative plastic-active enzymes.</title>
        <authorList>
            <person name="Diaz-Garcia L."/>
            <person name="Chuvochina M."/>
            <person name="Feuerriegel G."/>
            <person name="Bunk B."/>
            <person name="Sproer C."/>
            <person name="Streit W.R."/>
            <person name="Rodriguez L.M."/>
            <person name="Overmann J."/>
            <person name="Jimenez D.J."/>
        </authorList>
    </citation>
    <scope>NUCLEOTIDE SEQUENCE</scope>
    <source>
        <strain evidence="2">MAG 7</strain>
    </source>
</reference>
<proteinExistence type="predicted"/>
<protein>
    <submittedName>
        <fullName evidence="2">Uncharacterized protein</fullName>
    </submittedName>
</protein>
<name>A0AAJ6BFT8_9BACT</name>
<keyword evidence="1" id="KW-0812">Transmembrane</keyword>
<dbReference type="Proteomes" id="UP001220610">
    <property type="component" value="Chromosome"/>
</dbReference>
<organism evidence="2 3">
    <name type="scientific">Candidatus Pseudobacter hemicellulosilyticus</name>
    <dbReference type="NCBI Taxonomy" id="3121375"/>
    <lineage>
        <taxon>Bacteria</taxon>
        <taxon>Pseudomonadati</taxon>
        <taxon>Bacteroidota</taxon>
        <taxon>Chitinophagia</taxon>
        <taxon>Chitinophagales</taxon>
        <taxon>Chitinophagaceae</taxon>
        <taxon>Pseudobacter</taxon>
    </lineage>
</organism>
<gene>
    <name evidence="2" type="ORF">P0Y53_19165</name>
</gene>
<keyword evidence="1" id="KW-0472">Membrane</keyword>
<feature type="transmembrane region" description="Helical" evidence="1">
    <location>
        <begin position="99"/>
        <end position="116"/>
    </location>
</feature>
<evidence type="ECO:0000313" key="3">
    <source>
        <dbReference type="Proteomes" id="UP001220610"/>
    </source>
</evidence>
<accession>A0AAJ6BFT8</accession>
<feature type="transmembrane region" description="Helical" evidence="1">
    <location>
        <begin position="73"/>
        <end position="92"/>
    </location>
</feature>
<evidence type="ECO:0000256" key="1">
    <source>
        <dbReference type="SAM" id="Phobius"/>
    </source>
</evidence>
<feature type="transmembrane region" description="Helical" evidence="1">
    <location>
        <begin position="190"/>
        <end position="210"/>
    </location>
</feature>
<keyword evidence="1" id="KW-1133">Transmembrane helix</keyword>
<feature type="transmembrane region" description="Helical" evidence="1">
    <location>
        <begin position="152"/>
        <end position="178"/>
    </location>
</feature>
<feature type="transmembrane region" description="Helical" evidence="1">
    <location>
        <begin position="390"/>
        <end position="411"/>
    </location>
</feature>
<feature type="transmembrane region" description="Helical" evidence="1">
    <location>
        <begin position="12"/>
        <end position="31"/>
    </location>
</feature>
<sequence>MNKPSSDQRPYYWYPIIGILITNFAYQPGFFSPDSLVIYQQAITHQYGDWHPPAMAWLWSLLNKLSTNPKNMLLLQLGLLWGSYAMLAASWFSSHRSRFLLFLVFLLAPFIQNFAGFIIKDAQMALCWLLAVCIIADASYHKRRMGWFAGPLSLLLILYGTLVRINALPGALFLFFYWADNYFPWRQYRVRTVTTIVLLVLLVFGAQYLLMQSLKPQKEYPEYKLYLHDIAGIYVKSGQDHFPAFVKAHPGFDTAYLKANYTTATLDNLYWNEEHKFSFPALDEATEPLIRKAWKESITAHPGTYLANHWDGFLYFLRIKKRTWFVTQHALVTTNDFGISYKPDLFGRFLIKAVKIHSGLPWMRPWFWLLMNLVMLFAGYRMAAGVARKAILVLTGSSLAYLLAQFFIFQVDTEFRYFYWNCLAVFVSMLIWGKVWWDGRKSRSANPGIASVDSAVIPAG</sequence>